<protein>
    <submittedName>
        <fullName evidence="1">Uncharacterized protein</fullName>
    </submittedName>
</protein>
<dbReference type="EMBL" id="FMZZ01000018">
    <property type="protein sequence ID" value="SDD80683.1"/>
    <property type="molecule type" value="Genomic_DNA"/>
</dbReference>
<reference evidence="2" key="1">
    <citation type="submission" date="2016-10" db="EMBL/GenBank/DDBJ databases">
        <authorList>
            <person name="Varghese N."/>
            <person name="Submissions S."/>
        </authorList>
    </citation>
    <scope>NUCLEOTIDE SEQUENCE [LARGE SCALE GENOMIC DNA]</scope>
    <source>
        <strain evidence="2">IBRC-M 10403</strain>
    </source>
</reference>
<gene>
    <name evidence="1" type="ORF">SAMN05216174_11886</name>
</gene>
<dbReference type="AlphaFoldDB" id="A0A1G6XSI3"/>
<organism evidence="1 2">
    <name type="scientific">Actinokineospora iranica</name>
    <dbReference type="NCBI Taxonomy" id="1271860"/>
    <lineage>
        <taxon>Bacteria</taxon>
        <taxon>Bacillati</taxon>
        <taxon>Actinomycetota</taxon>
        <taxon>Actinomycetes</taxon>
        <taxon>Pseudonocardiales</taxon>
        <taxon>Pseudonocardiaceae</taxon>
        <taxon>Actinokineospora</taxon>
    </lineage>
</organism>
<proteinExistence type="predicted"/>
<evidence type="ECO:0000313" key="1">
    <source>
        <dbReference type="EMBL" id="SDD80683.1"/>
    </source>
</evidence>
<name>A0A1G6XSI3_9PSEU</name>
<dbReference type="Proteomes" id="UP000199501">
    <property type="component" value="Unassembled WGS sequence"/>
</dbReference>
<evidence type="ECO:0000313" key="2">
    <source>
        <dbReference type="Proteomes" id="UP000199501"/>
    </source>
</evidence>
<keyword evidence="2" id="KW-1185">Reference proteome</keyword>
<accession>A0A1G6XSI3</accession>
<dbReference type="RefSeq" id="WP_091456488.1">
    <property type="nucleotide sequence ID" value="NZ_FMZZ01000018.1"/>
</dbReference>
<dbReference type="OrthoDB" id="4550796at2"/>
<sequence length="148" mass="16492">MATVTGEMTVLLDVLGRGQGDSRILEAIILVGPRMDVEEFDFDGEKSTYFTFKPAGTDLLFENGVLVSVMVRTQPDSQDETYGRYPRPAALIDGLSPTATRAEVTALLGDPERVGPNFDRYEVYDRYLHFEFDSHSRVARISALLEPV</sequence>